<sequence length="165" mass="18694">MVRLFKALWRGYTRLFTGWTRIALAALLGVILGVGGFTVYYSGVTGYLGDDPATCANCHAMDEQYEAWQRGSHHDVATCNSCHAPHDNIVYKYINKADNGFWHSLKFTFQNYPENIQIREHNREITEAACLYCHGDFVDQATNSSTHKDETVSCIRCHDGVGHMR</sequence>
<evidence type="ECO:0000256" key="6">
    <source>
        <dbReference type="ARBA" id="ARBA00022692"/>
    </source>
</evidence>
<protein>
    <submittedName>
        <fullName evidence="14">Cytochrome c nitrite reductase small subunit</fullName>
    </submittedName>
</protein>
<accession>A0A1G9RW32</accession>
<dbReference type="GO" id="GO:0009061">
    <property type="term" value="P:anaerobic respiration"/>
    <property type="evidence" value="ECO:0007669"/>
    <property type="project" value="TreeGrafter"/>
</dbReference>
<evidence type="ECO:0000256" key="4">
    <source>
        <dbReference type="ARBA" id="ARBA00022475"/>
    </source>
</evidence>
<dbReference type="SUPFAM" id="SSF48695">
    <property type="entry name" value="Multiheme cytochromes"/>
    <property type="match status" value="1"/>
</dbReference>
<comment type="subcellular location">
    <subcellularLocation>
        <location evidence="1">Cell membrane</location>
    </subcellularLocation>
</comment>
<dbReference type="InterPro" id="IPR017571">
    <property type="entry name" value="NrfH"/>
</dbReference>
<evidence type="ECO:0000313" key="14">
    <source>
        <dbReference type="EMBL" id="SDM27469.1"/>
    </source>
</evidence>
<proteinExistence type="inferred from homology"/>
<evidence type="ECO:0000259" key="13">
    <source>
        <dbReference type="Pfam" id="PF03264"/>
    </source>
</evidence>
<feature type="domain" description="NapC/NirT cytochrome c N-terminal" evidence="13">
    <location>
        <begin position="23"/>
        <end position="163"/>
    </location>
</feature>
<keyword evidence="3" id="KW-0813">Transport</keyword>
<keyword evidence="11 12" id="KW-0472">Membrane</keyword>
<reference evidence="14 15" key="1">
    <citation type="submission" date="2016-10" db="EMBL/GenBank/DDBJ databases">
        <authorList>
            <person name="de Groot N.N."/>
        </authorList>
    </citation>
    <scope>NUCLEOTIDE SEQUENCE [LARGE SCALE GENOMIC DNA]</scope>
    <source>
        <strain evidence="14 15">KPR-7B</strain>
    </source>
</reference>
<evidence type="ECO:0000256" key="1">
    <source>
        <dbReference type="ARBA" id="ARBA00004236"/>
    </source>
</evidence>
<keyword evidence="8" id="KW-0249">Electron transport</keyword>
<evidence type="ECO:0000256" key="11">
    <source>
        <dbReference type="ARBA" id="ARBA00023136"/>
    </source>
</evidence>
<evidence type="ECO:0000256" key="12">
    <source>
        <dbReference type="SAM" id="Phobius"/>
    </source>
</evidence>
<dbReference type="NCBIfam" id="TIGR03153">
    <property type="entry name" value="cytochr_NrfH"/>
    <property type="match status" value="1"/>
</dbReference>
<comment type="similarity">
    <text evidence="2">Belongs to the NapC/NirT/NrfH family.</text>
</comment>
<feature type="transmembrane region" description="Helical" evidence="12">
    <location>
        <begin position="21"/>
        <end position="41"/>
    </location>
</feature>
<dbReference type="InterPro" id="IPR005126">
    <property type="entry name" value="NapC/NirT_cyt_c_N"/>
</dbReference>
<keyword evidence="7" id="KW-0479">Metal-binding</keyword>
<keyword evidence="10" id="KW-0408">Iron</keyword>
<dbReference type="Pfam" id="PF03264">
    <property type="entry name" value="Cytochrom_NNT"/>
    <property type="match status" value="1"/>
</dbReference>
<organism evidence="14 15">
    <name type="scientific">Actinomyces ruminicola</name>
    <dbReference type="NCBI Taxonomy" id="332524"/>
    <lineage>
        <taxon>Bacteria</taxon>
        <taxon>Bacillati</taxon>
        <taxon>Actinomycetota</taxon>
        <taxon>Actinomycetes</taxon>
        <taxon>Actinomycetales</taxon>
        <taxon>Actinomycetaceae</taxon>
        <taxon>Actinomyces</taxon>
    </lineage>
</organism>
<dbReference type="PANTHER" id="PTHR30333">
    <property type="entry name" value="CYTOCHROME C-TYPE PROTEIN"/>
    <property type="match status" value="1"/>
</dbReference>
<name>A0A1G9RW32_9ACTO</name>
<evidence type="ECO:0000256" key="5">
    <source>
        <dbReference type="ARBA" id="ARBA00022617"/>
    </source>
</evidence>
<dbReference type="InterPro" id="IPR051174">
    <property type="entry name" value="Cytochrome_c-type_ET"/>
</dbReference>
<evidence type="ECO:0000256" key="2">
    <source>
        <dbReference type="ARBA" id="ARBA00007395"/>
    </source>
</evidence>
<dbReference type="InterPro" id="IPR036280">
    <property type="entry name" value="Multihaem_cyt_sf"/>
</dbReference>
<dbReference type="InterPro" id="IPR038266">
    <property type="entry name" value="NapC/NirT_cytc_sf"/>
</dbReference>
<dbReference type="GO" id="GO:0022900">
    <property type="term" value="P:electron transport chain"/>
    <property type="evidence" value="ECO:0007669"/>
    <property type="project" value="InterPro"/>
</dbReference>
<dbReference type="RefSeq" id="WP_092606921.1">
    <property type="nucleotide sequence ID" value="NZ_FNHU01000001.1"/>
</dbReference>
<evidence type="ECO:0000256" key="8">
    <source>
        <dbReference type="ARBA" id="ARBA00022982"/>
    </source>
</evidence>
<evidence type="ECO:0000256" key="3">
    <source>
        <dbReference type="ARBA" id="ARBA00022448"/>
    </source>
</evidence>
<evidence type="ECO:0000256" key="9">
    <source>
        <dbReference type="ARBA" id="ARBA00022989"/>
    </source>
</evidence>
<dbReference type="OrthoDB" id="9782159at2"/>
<evidence type="ECO:0000256" key="7">
    <source>
        <dbReference type="ARBA" id="ARBA00022723"/>
    </source>
</evidence>
<dbReference type="GO" id="GO:0005886">
    <property type="term" value="C:plasma membrane"/>
    <property type="evidence" value="ECO:0007669"/>
    <property type="project" value="UniProtKB-SubCell"/>
</dbReference>
<dbReference type="Gene3D" id="1.10.3820.10">
    <property type="entry name" value="Di-heme elbow motif domain"/>
    <property type="match status" value="1"/>
</dbReference>
<dbReference type="EMBL" id="FNHU01000001">
    <property type="protein sequence ID" value="SDM27469.1"/>
    <property type="molecule type" value="Genomic_DNA"/>
</dbReference>
<dbReference type="PANTHER" id="PTHR30333:SF1">
    <property type="entry name" value="CYTOCHROME C-TYPE PROTEIN NAPC"/>
    <property type="match status" value="1"/>
</dbReference>
<dbReference type="GO" id="GO:0046872">
    <property type="term" value="F:metal ion binding"/>
    <property type="evidence" value="ECO:0007669"/>
    <property type="project" value="UniProtKB-KW"/>
</dbReference>
<evidence type="ECO:0000256" key="10">
    <source>
        <dbReference type="ARBA" id="ARBA00023004"/>
    </source>
</evidence>
<keyword evidence="5" id="KW-0349">Heme</keyword>
<keyword evidence="4" id="KW-1003">Cell membrane</keyword>
<dbReference type="GO" id="GO:0009055">
    <property type="term" value="F:electron transfer activity"/>
    <property type="evidence" value="ECO:0007669"/>
    <property type="project" value="TreeGrafter"/>
</dbReference>
<evidence type="ECO:0000313" key="15">
    <source>
        <dbReference type="Proteomes" id="UP000199671"/>
    </source>
</evidence>
<keyword evidence="6 12" id="KW-0812">Transmembrane</keyword>
<dbReference type="Proteomes" id="UP000199671">
    <property type="component" value="Unassembled WGS sequence"/>
</dbReference>
<keyword evidence="9 12" id="KW-1133">Transmembrane helix</keyword>
<dbReference type="AlphaFoldDB" id="A0A1G9RW32"/>
<gene>
    <name evidence="14" type="ORF">SAMN04487766_101178</name>
</gene>